<reference evidence="1" key="1">
    <citation type="journal article" date="2020" name="Nature">
        <title>Giant virus diversity and host interactions through global metagenomics.</title>
        <authorList>
            <person name="Schulz F."/>
            <person name="Roux S."/>
            <person name="Paez-Espino D."/>
            <person name="Jungbluth S."/>
            <person name="Walsh D.A."/>
            <person name="Denef V.J."/>
            <person name="McMahon K.D."/>
            <person name="Konstantinidis K.T."/>
            <person name="Eloe-Fadrosh E.A."/>
            <person name="Kyrpides N.C."/>
            <person name="Woyke T."/>
        </authorList>
    </citation>
    <scope>NUCLEOTIDE SEQUENCE</scope>
    <source>
        <strain evidence="1">GVMAG-S-1035085-51</strain>
    </source>
</reference>
<organism evidence="1">
    <name type="scientific">viral metagenome</name>
    <dbReference type="NCBI Taxonomy" id="1070528"/>
    <lineage>
        <taxon>unclassified sequences</taxon>
        <taxon>metagenomes</taxon>
        <taxon>organismal metagenomes</taxon>
    </lineage>
</organism>
<accession>A0A6C0LZC9</accession>
<sequence>MATPAPTPASSDITAANMRAPTKESLNIVRDYTIPRSLEVNFDEVTSVVKTPDGHKTYYQGMMFDGVPGAPMQSAKRQINFDTMVPLNL</sequence>
<protein>
    <submittedName>
        <fullName evidence="1">Uncharacterized protein</fullName>
    </submittedName>
</protein>
<evidence type="ECO:0000313" key="1">
    <source>
        <dbReference type="EMBL" id="QHU35740.1"/>
    </source>
</evidence>
<dbReference type="AlphaFoldDB" id="A0A6C0LZC9"/>
<name>A0A6C0LZC9_9ZZZZ</name>
<proteinExistence type="predicted"/>
<dbReference type="EMBL" id="MN740611">
    <property type="protein sequence ID" value="QHU35740.1"/>
    <property type="molecule type" value="Genomic_DNA"/>
</dbReference>